<organism evidence="1 2">
    <name type="scientific">Desulfotomaculum nigrificans (strain DSM 14880 / VKM B-2319 / CO-1-SRB)</name>
    <name type="common">Desulfotomaculum carboxydivorans</name>
    <dbReference type="NCBI Taxonomy" id="868595"/>
    <lineage>
        <taxon>Bacteria</taxon>
        <taxon>Bacillati</taxon>
        <taxon>Bacillota</taxon>
        <taxon>Clostridia</taxon>
        <taxon>Eubacteriales</taxon>
        <taxon>Desulfotomaculaceae</taxon>
        <taxon>Desulfotomaculum</taxon>
    </lineage>
</organism>
<dbReference type="KEGG" id="dca:Desca_0330"/>
<reference evidence="1 2" key="1">
    <citation type="submission" date="2011-05" db="EMBL/GenBank/DDBJ databases">
        <title>Complete sequence of Desulfotomaculum carboxydivorans CO-1-SRB.</title>
        <authorList>
            <consortium name="US DOE Joint Genome Institute"/>
            <person name="Lucas S."/>
            <person name="Han J."/>
            <person name="Lapidus A."/>
            <person name="Cheng J.-F."/>
            <person name="Goodwin L."/>
            <person name="Pitluck S."/>
            <person name="Peters L."/>
            <person name="Mikhailova N."/>
            <person name="Lu M."/>
            <person name="Han C."/>
            <person name="Tapia R."/>
            <person name="Land M."/>
            <person name="Hauser L."/>
            <person name="Kyrpides N."/>
            <person name="Ivanova N."/>
            <person name="Pagani I."/>
            <person name="Stams A."/>
            <person name="Plugge C."/>
            <person name="Muyzer G."/>
            <person name="Kuever J."/>
            <person name="Parshina S."/>
            <person name="Ivanova A."/>
            <person name="Nazina T."/>
            <person name="Woyke T."/>
        </authorList>
    </citation>
    <scope>NUCLEOTIDE SEQUENCE [LARGE SCALE GENOMIC DNA]</scope>
    <source>
        <strain evidence="2">DSM 14880 / VKM B-2319 / CO-1-SRB</strain>
    </source>
</reference>
<protein>
    <submittedName>
        <fullName evidence="1">Uncharacterized protein</fullName>
    </submittedName>
</protein>
<dbReference type="STRING" id="868595.Desca_0330"/>
<keyword evidence="2" id="KW-1185">Reference proteome</keyword>
<gene>
    <name evidence="1" type="ordered locus">Desca_0330</name>
</gene>
<evidence type="ECO:0000313" key="1">
    <source>
        <dbReference type="EMBL" id="AEF93226.1"/>
    </source>
</evidence>
<dbReference type="HOGENOM" id="CLU_211395_1_0_9"/>
<evidence type="ECO:0000313" key="2">
    <source>
        <dbReference type="Proteomes" id="UP000009226"/>
    </source>
</evidence>
<sequence>MCKCTCQQPDKLKGKPGQCSPEQIKECHGSEESHSCEKENE</sequence>
<dbReference type="EMBL" id="CP002736">
    <property type="protein sequence ID" value="AEF93226.1"/>
    <property type="molecule type" value="Genomic_DNA"/>
</dbReference>
<dbReference type="AlphaFoldDB" id="F6B6F5"/>
<name>F6B6F5_DESCC</name>
<dbReference type="Proteomes" id="UP000009226">
    <property type="component" value="Chromosome"/>
</dbReference>
<proteinExistence type="predicted"/>
<accession>F6B6F5</accession>